<name>L8JN60_9BACT</name>
<keyword evidence="3" id="KW-1185">Reference proteome</keyword>
<proteinExistence type="predicted"/>
<comment type="caution">
    <text evidence="2">The sequence shown here is derived from an EMBL/GenBank/DDBJ whole genome shotgun (WGS) entry which is preliminary data.</text>
</comment>
<dbReference type="EMBL" id="AMZN01000055">
    <property type="protein sequence ID" value="ELR70245.1"/>
    <property type="molecule type" value="Genomic_DNA"/>
</dbReference>
<reference evidence="2 3" key="1">
    <citation type="submission" date="2012-12" db="EMBL/GenBank/DDBJ databases">
        <title>Genome assembly of Fulvivirga imtechensis AK7.</title>
        <authorList>
            <person name="Nupur N."/>
            <person name="Khatri I."/>
            <person name="Kumar R."/>
            <person name="Subramanian S."/>
            <person name="Pinnaka A."/>
        </authorList>
    </citation>
    <scope>NUCLEOTIDE SEQUENCE [LARGE SCALE GENOMIC DNA]</scope>
    <source>
        <strain evidence="2 3">AK7</strain>
    </source>
</reference>
<dbReference type="Proteomes" id="UP000011135">
    <property type="component" value="Unassembled WGS sequence"/>
</dbReference>
<sequence>MEPEKRYIEACKEAILTKMDWSEKVDIVQRDFEYLSDSIYEKTKVRLSAATLRRIWMNQYQSLPQVKTLDALAEFIGYGNWQQFTRAAQQQDQTTPAKTIWELVKLPALLILLAALVSFALIALLPNSNPLPDGMVSLDPAEDIHDGVPATIGFNYDISEVENKEVFIELSWNPYERTKLDSEHHFYTGVYYYPDYHWSKLIVDDSILVKKPVYVTTKGWHGLLMQSDYDITPVYIDPADFIGDGKLQMTADLLHKYEAKDVNVYYPVFTLSNPLLEALDGDNFTLEARFSLLPGQEKLLCKHMYVLIKAENGTVALPVSQQGCYGETSLLFSDKRMPGKLNDLSRLSADISTTQELRLRVKNKQVVVKIGDNEPFTFDYSTAMGKLKVLKFVFRGFGEVSGVRLTDSKGKVILNNGFAEVM</sequence>
<feature type="transmembrane region" description="Helical" evidence="1">
    <location>
        <begin position="106"/>
        <end position="125"/>
    </location>
</feature>
<keyword evidence="1" id="KW-0812">Transmembrane</keyword>
<evidence type="ECO:0000313" key="3">
    <source>
        <dbReference type="Proteomes" id="UP000011135"/>
    </source>
</evidence>
<keyword evidence="1" id="KW-0472">Membrane</keyword>
<protein>
    <submittedName>
        <fullName evidence="2">Uncharacterized protein</fullName>
    </submittedName>
</protein>
<evidence type="ECO:0000256" key="1">
    <source>
        <dbReference type="SAM" id="Phobius"/>
    </source>
</evidence>
<gene>
    <name evidence="2" type="ORF">C900_03930</name>
</gene>
<dbReference type="AlphaFoldDB" id="L8JN60"/>
<dbReference type="RefSeq" id="WP_009581337.1">
    <property type="nucleotide sequence ID" value="NZ_AMZN01000055.1"/>
</dbReference>
<accession>L8JN60</accession>
<dbReference type="eggNOG" id="ENOG502ZA5Y">
    <property type="taxonomic scope" value="Bacteria"/>
</dbReference>
<evidence type="ECO:0000313" key="2">
    <source>
        <dbReference type="EMBL" id="ELR70245.1"/>
    </source>
</evidence>
<dbReference type="OrthoDB" id="639802at2"/>
<keyword evidence="1" id="KW-1133">Transmembrane helix</keyword>
<organism evidence="2 3">
    <name type="scientific">Fulvivirga imtechensis AK7</name>
    <dbReference type="NCBI Taxonomy" id="1237149"/>
    <lineage>
        <taxon>Bacteria</taxon>
        <taxon>Pseudomonadati</taxon>
        <taxon>Bacteroidota</taxon>
        <taxon>Cytophagia</taxon>
        <taxon>Cytophagales</taxon>
        <taxon>Fulvivirgaceae</taxon>
        <taxon>Fulvivirga</taxon>
    </lineage>
</organism>